<evidence type="ECO:0000256" key="7">
    <source>
        <dbReference type="ARBA" id="ARBA00023136"/>
    </source>
</evidence>
<feature type="transmembrane region" description="Helical" evidence="9">
    <location>
        <begin position="211"/>
        <end position="229"/>
    </location>
</feature>
<evidence type="ECO:0000256" key="8">
    <source>
        <dbReference type="SAM" id="MobiDB-lite"/>
    </source>
</evidence>
<feature type="region of interest" description="Disordered" evidence="8">
    <location>
        <begin position="86"/>
        <end position="112"/>
    </location>
</feature>
<proteinExistence type="inferred from homology"/>
<comment type="subcellular location">
    <subcellularLocation>
        <location evidence="1">Cell membrane</location>
        <topology evidence="1">Multi-pass membrane protein</topology>
    </subcellularLocation>
</comment>
<dbReference type="GO" id="GO:0005886">
    <property type="term" value="C:plasma membrane"/>
    <property type="evidence" value="ECO:0007669"/>
    <property type="project" value="UniProtKB-SubCell"/>
</dbReference>
<dbReference type="GO" id="GO:0022857">
    <property type="term" value="F:transmembrane transporter activity"/>
    <property type="evidence" value="ECO:0007669"/>
    <property type="project" value="InterPro"/>
</dbReference>
<reference evidence="10 11" key="1">
    <citation type="submission" date="2016-10" db="EMBL/GenBank/DDBJ databases">
        <authorList>
            <person name="de Groot N.N."/>
        </authorList>
    </citation>
    <scope>NUCLEOTIDE SEQUENCE [LARGE SCALE GENOMIC DNA]</scope>
    <source>
        <strain evidence="10 11">CGMCC 1.8894</strain>
    </source>
</reference>
<dbReference type="STRING" id="564137.SAMN04488238_102147"/>
<dbReference type="InterPro" id="IPR000522">
    <property type="entry name" value="ABC_transptr_permease_BtuC"/>
</dbReference>
<keyword evidence="6 9" id="KW-1133">Transmembrane helix</keyword>
<evidence type="ECO:0000313" key="11">
    <source>
        <dbReference type="Proteomes" id="UP000198539"/>
    </source>
</evidence>
<sequence>MSDGAQDASGGAEHRSVLPQAEVTGRDALRQARAKADSALSARAGADGSVESVLATGGIKAEGREEDGHWHDGAWHDGAWHDGAWHDGGYPEKLHQSHGHEGDGHQSGGHYADREVPRTRATGDAGVPPAPARRPRQVRQASRGLWVLGLVVLVLSISAAVSIGAVSIAPGTVWGVIAGKLFPWLISQGLIVPDWTMGRAAIVWDIRLPRALLAALVGAGLALVGAVLQSVTRNPLADPHLLGISSGAAFGAILALLHTGMFLGLATVPLLAFAGALASTLLVLAVASFAQATSADRLVLTGVAVSFIVMSLANVLIFLGDPRAAHTVVFWMLGGLGLAQWVHLIWPALVLTGAAIWLRLVAGSLNAMTIGDETAATLGIPVARFRLTVFVVAAMVTGVMVAFSGVIGFVGLMIPHIVRLVVGGDNARVLPASMLAGAVFLIWADIAARTLVRPEDIPIGIVTGLVGGVFFVWLLRRKARGS</sequence>
<dbReference type="GO" id="GO:0033214">
    <property type="term" value="P:siderophore-iron import into cell"/>
    <property type="evidence" value="ECO:0007669"/>
    <property type="project" value="TreeGrafter"/>
</dbReference>
<dbReference type="InterPro" id="IPR037294">
    <property type="entry name" value="ABC_BtuC-like"/>
</dbReference>
<dbReference type="CDD" id="cd06550">
    <property type="entry name" value="TM_ABC_iron-siderophores_like"/>
    <property type="match status" value="1"/>
</dbReference>
<feature type="transmembrane region" description="Helical" evidence="9">
    <location>
        <begin position="457"/>
        <end position="475"/>
    </location>
</feature>
<feature type="transmembrane region" description="Helical" evidence="9">
    <location>
        <begin position="387"/>
        <end position="417"/>
    </location>
</feature>
<keyword evidence="11" id="KW-1185">Reference proteome</keyword>
<keyword evidence="3" id="KW-0813">Transport</keyword>
<feature type="transmembrane region" description="Helical" evidence="9">
    <location>
        <begin position="241"/>
        <end position="263"/>
    </location>
</feature>
<feature type="region of interest" description="Disordered" evidence="8">
    <location>
        <begin position="1"/>
        <end position="30"/>
    </location>
</feature>
<accession>A0A1H2TT15</accession>
<evidence type="ECO:0000256" key="9">
    <source>
        <dbReference type="SAM" id="Phobius"/>
    </source>
</evidence>
<dbReference type="PANTHER" id="PTHR30472">
    <property type="entry name" value="FERRIC ENTEROBACTIN TRANSPORT SYSTEM PERMEASE PROTEIN"/>
    <property type="match status" value="1"/>
</dbReference>
<dbReference type="PANTHER" id="PTHR30472:SF67">
    <property type="entry name" value="PERMEASE OF ABC TRANSPORTER-RELATED"/>
    <property type="match status" value="1"/>
</dbReference>
<feature type="transmembrane region" description="Helical" evidence="9">
    <location>
        <begin position="270"/>
        <end position="292"/>
    </location>
</feature>
<evidence type="ECO:0000256" key="1">
    <source>
        <dbReference type="ARBA" id="ARBA00004651"/>
    </source>
</evidence>
<feature type="transmembrane region" description="Helical" evidence="9">
    <location>
        <begin position="331"/>
        <end position="358"/>
    </location>
</feature>
<keyword evidence="4" id="KW-1003">Cell membrane</keyword>
<comment type="similarity">
    <text evidence="2">Belongs to the binding-protein-dependent transport system permease family. FecCD subfamily.</text>
</comment>
<feature type="compositionally biased region" description="Basic and acidic residues" evidence="8">
    <location>
        <begin position="86"/>
        <end position="104"/>
    </location>
</feature>
<protein>
    <submittedName>
        <fullName evidence="10">Iron complex transport system permease protein</fullName>
    </submittedName>
</protein>
<dbReference type="EMBL" id="FNOM01000002">
    <property type="protein sequence ID" value="SDW46439.1"/>
    <property type="molecule type" value="Genomic_DNA"/>
</dbReference>
<evidence type="ECO:0000256" key="5">
    <source>
        <dbReference type="ARBA" id="ARBA00022692"/>
    </source>
</evidence>
<dbReference type="Pfam" id="PF01032">
    <property type="entry name" value="FecCD"/>
    <property type="match status" value="1"/>
</dbReference>
<keyword evidence="5 9" id="KW-0812">Transmembrane</keyword>
<dbReference type="SUPFAM" id="SSF81345">
    <property type="entry name" value="ABC transporter involved in vitamin B12 uptake, BtuC"/>
    <property type="match status" value="1"/>
</dbReference>
<dbReference type="FunFam" id="1.10.3470.10:FF:000001">
    <property type="entry name" value="Vitamin B12 ABC transporter permease BtuC"/>
    <property type="match status" value="1"/>
</dbReference>
<name>A0A1H2TT15_9RHOB</name>
<feature type="transmembrane region" description="Helical" evidence="9">
    <location>
        <begin position="298"/>
        <end position="319"/>
    </location>
</feature>
<organism evidence="10 11">
    <name type="scientific">Roseicitreum antarcticum</name>
    <dbReference type="NCBI Taxonomy" id="564137"/>
    <lineage>
        <taxon>Bacteria</taxon>
        <taxon>Pseudomonadati</taxon>
        <taxon>Pseudomonadota</taxon>
        <taxon>Alphaproteobacteria</taxon>
        <taxon>Rhodobacterales</taxon>
        <taxon>Paracoccaceae</taxon>
        <taxon>Roseicitreum</taxon>
    </lineage>
</organism>
<feature type="transmembrane region" description="Helical" evidence="9">
    <location>
        <begin position="429"/>
        <end position="451"/>
    </location>
</feature>
<evidence type="ECO:0000256" key="2">
    <source>
        <dbReference type="ARBA" id="ARBA00007935"/>
    </source>
</evidence>
<dbReference type="AlphaFoldDB" id="A0A1H2TT15"/>
<dbReference type="Gene3D" id="1.10.3470.10">
    <property type="entry name" value="ABC transporter involved in vitamin B12 uptake, BtuC"/>
    <property type="match status" value="1"/>
</dbReference>
<gene>
    <name evidence="10" type="ORF">SAMN04488238_102147</name>
</gene>
<dbReference type="Proteomes" id="UP000198539">
    <property type="component" value="Unassembled WGS sequence"/>
</dbReference>
<evidence type="ECO:0000256" key="3">
    <source>
        <dbReference type="ARBA" id="ARBA00022448"/>
    </source>
</evidence>
<evidence type="ECO:0000256" key="4">
    <source>
        <dbReference type="ARBA" id="ARBA00022475"/>
    </source>
</evidence>
<evidence type="ECO:0000256" key="6">
    <source>
        <dbReference type="ARBA" id="ARBA00022989"/>
    </source>
</evidence>
<evidence type="ECO:0000313" key="10">
    <source>
        <dbReference type="EMBL" id="SDW46439.1"/>
    </source>
</evidence>
<feature type="transmembrane region" description="Helical" evidence="9">
    <location>
        <begin position="144"/>
        <end position="166"/>
    </location>
</feature>
<keyword evidence="7 9" id="KW-0472">Membrane</keyword>